<reference evidence="3 4" key="1">
    <citation type="submission" date="2016-10" db="EMBL/GenBank/DDBJ databases">
        <title>Reductive evolution of mitochondrial metabolism and differential evolution of invasion-related proteins in Cryptosporidium.</title>
        <authorList>
            <person name="Liu S."/>
            <person name="Roellig D.M."/>
            <person name="Guo Y."/>
            <person name="Li N."/>
            <person name="Frace M.A."/>
            <person name="Tang K."/>
            <person name="Zhang L."/>
            <person name="Feng Y."/>
            <person name="Xiao L."/>
        </authorList>
    </citation>
    <scope>NUCLEOTIDE SEQUENCE [LARGE SCALE GENOMIC DNA]</scope>
    <source>
        <strain evidence="3">30847</strain>
    </source>
</reference>
<dbReference type="OrthoDB" id="342209at2759"/>
<dbReference type="GeneID" id="92367531"/>
<proteinExistence type="predicted"/>
<protein>
    <submittedName>
        <fullName evidence="3">Uncharacterized protein</fullName>
    </submittedName>
</protein>
<evidence type="ECO:0000256" key="1">
    <source>
        <dbReference type="SAM" id="Coils"/>
    </source>
</evidence>
<dbReference type="EMBL" id="LRBS01000002">
    <property type="protein sequence ID" value="OII78289.1"/>
    <property type="molecule type" value="Genomic_DNA"/>
</dbReference>
<dbReference type="AlphaFoldDB" id="A0A1J4MVJ1"/>
<sequence length="238" mass="28445">MVIPFKKKQALEKNRQIRHLDINDKYNLPANDWDGIIKEDGTILNCRYPSSCQKQKILPLKVIPGIHKQVIGIKNKMNFLKPMENESLKKFSQRVDDEMHRNLYENDREILRKVRSAKLKIKREKRLNRKIERISNKYKEIEHKEDEIINTKYPKFGDIVNSPPIISERTRQKLDKNKKDKSKNPDLDHYILEVRRSYSNIREKRLKKIEDVCKIKNKSDLFNIGRNWVGIGKFKPEI</sequence>
<dbReference type="Proteomes" id="UP000186804">
    <property type="component" value="Unassembled WGS sequence"/>
</dbReference>
<keyword evidence="1" id="KW-0175">Coiled coil</keyword>
<accession>A0A1J4MVJ1</accession>
<dbReference type="VEuPathDB" id="CryptoDB:cand_033470"/>
<evidence type="ECO:0000256" key="2">
    <source>
        <dbReference type="SAM" id="MobiDB-lite"/>
    </source>
</evidence>
<organism evidence="3 4">
    <name type="scientific">Cryptosporidium andersoni</name>
    <dbReference type="NCBI Taxonomy" id="117008"/>
    <lineage>
        <taxon>Eukaryota</taxon>
        <taxon>Sar</taxon>
        <taxon>Alveolata</taxon>
        <taxon>Apicomplexa</taxon>
        <taxon>Conoidasida</taxon>
        <taxon>Coccidia</taxon>
        <taxon>Eucoccidiorida</taxon>
        <taxon>Eimeriorina</taxon>
        <taxon>Cryptosporidiidae</taxon>
        <taxon>Cryptosporidium</taxon>
    </lineage>
</organism>
<feature type="compositionally biased region" description="Basic and acidic residues" evidence="2">
    <location>
        <begin position="168"/>
        <end position="186"/>
    </location>
</feature>
<gene>
    <name evidence="3" type="ORF">cand_033470</name>
</gene>
<keyword evidence="4" id="KW-1185">Reference proteome</keyword>
<feature type="region of interest" description="Disordered" evidence="2">
    <location>
        <begin position="167"/>
        <end position="186"/>
    </location>
</feature>
<evidence type="ECO:0000313" key="4">
    <source>
        <dbReference type="Proteomes" id="UP000186804"/>
    </source>
</evidence>
<feature type="coiled-coil region" evidence="1">
    <location>
        <begin position="124"/>
        <end position="151"/>
    </location>
</feature>
<evidence type="ECO:0000313" key="3">
    <source>
        <dbReference type="EMBL" id="OII78289.1"/>
    </source>
</evidence>
<dbReference type="RefSeq" id="XP_067070135.1">
    <property type="nucleotide sequence ID" value="XM_067213573.1"/>
</dbReference>
<name>A0A1J4MVJ1_9CRYT</name>
<comment type="caution">
    <text evidence="3">The sequence shown here is derived from an EMBL/GenBank/DDBJ whole genome shotgun (WGS) entry which is preliminary data.</text>
</comment>